<dbReference type="EMBL" id="JACHEG010000006">
    <property type="protein sequence ID" value="MBB6164873.1"/>
    <property type="molecule type" value="Genomic_DNA"/>
</dbReference>
<gene>
    <name evidence="1" type="ORF">HNQ72_004718</name>
</gene>
<keyword evidence="2" id="KW-1185">Reference proteome</keyword>
<organism evidence="1 2">
    <name type="scientific">Rhizobium wenxiniae</name>
    <dbReference type="NCBI Taxonomy" id="1737357"/>
    <lineage>
        <taxon>Bacteria</taxon>
        <taxon>Pseudomonadati</taxon>
        <taxon>Pseudomonadota</taxon>
        <taxon>Alphaproteobacteria</taxon>
        <taxon>Hyphomicrobiales</taxon>
        <taxon>Rhizobiaceae</taxon>
        <taxon>Rhizobium/Agrobacterium group</taxon>
        <taxon>Rhizobium</taxon>
    </lineage>
</organism>
<sequence>MPRGIDGLRLAALIRDRWPPVRVIITSGHTKPPQAACRRTWCSSRNRIARTR</sequence>
<keyword evidence="1" id="KW-0238">DNA-binding</keyword>
<reference evidence="1 2" key="1">
    <citation type="submission" date="2020-08" db="EMBL/GenBank/DDBJ databases">
        <title>Genomic Encyclopedia of Type Strains, Phase IV (KMG-IV): sequencing the most valuable type-strain genomes for metagenomic binning, comparative biology and taxonomic classification.</title>
        <authorList>
            <person name="Goeker M."/>
        </authorList>
    </citation>
    <scope>NUCLEOTIDE SEQUENCE [LARGE SCALE GENOMIC DNA]</scope>
    <source>
        <strain evidence="1 2">DSM 100734</strain>
    </source>
</reference>
<name>A0A7W9YBF3_9HYPH</name>
<dbReference type="GO" id="GO:0003677">
    <property type="term" value="F:DNA binding"/>
    <property type="evidence" value="ECO:0007669"/>
    <property type="project" value="UniProtKB-KW"/>
</dbReference>
<evidence type="ECO:0000313" key="2">
    <source>
        <dbReference type="Proteomes" id="UP000547879"/>
    </source>
</evidence>
<dbReference type="Proteomes" id="UP000547879">
    <property type="component" value="Unassembled WGS sequence"/>
</dbReference>
<accession>A0A7W9YBF3</accession>
<dbReference type="AlphaFoldDB" id="A0A7W9YBF3"/>
<comment type="caution">
    <text evidence="1">The sequence shown here is derived from an EMBL/GenBank/DDBJ whole genome shotgun (WGS) entry which is preliminary data.</text>
</comment>
<evidence type="ECO:0000313" key="1">
    <source>
        <dbReference type="EMBL" id="MBB6164873.1"/>
    </source>
</evidence>
<protein>
    <submittedName>
        <fullName evidence="1">DNA-binding NarL/FixJ family response regulator</fullName>
    </submittedName>
</protein>
<proteinExistence type="predicted"/>